<feature type="compositionally biased region" description="Pro residues" evidence="1">
    <location>
        <begin position="10"/>
        <end position="26"/>
    </location>
</feature>
<evidence type="ECO:0000313" key="3">
    <source>
        <dbReference type="Proteomes" id="UP001195483"/>
    </source>
</evidence>
<feature type="region of interest" description="Disordered" evidence="1">
    <location>
        <begin position="1"/>
        <end position="67"/>
    </location>
</feature>
<evidence type="ECO:0000256" key="1">
    <source>
        <dbReference type="SAM" id="MobiDB-lite"/>
    </source>
</evidence>
<dbReference type="EMBL" id="JAEAOA010001243">
    <property type="protein sequence ID" value="KAK3594261.1"/>
    <property type="molecule type" value="Genomic_DNA"/>
</dbReference>
<accession>A0AAE0SLP8</accession>
<reference evidence="2" key="1">
    <citation type="journal article" date="2021" name="Genome Biol. Evol.">
        <title>A High-Quality Reference Genome for a Parasitic Bivalve with Doubly Uniparental Inheritance (Bivalvia: Unionida).</title>
        <authorList>
            <person name="Smith C.H."/>
        </authorList>
    </citation>
    <scope>NUCLEOTIDE SEQUENCE</scope>
    <source>
        <strain evidence="2">CHS0354</strain>
    </source>
</reference>
<reference evidence="2" key="3">
    <citation type="submission" date="2023-05" db="EMBL/GenBank/DDBJ databases">
        <authorList>
            <person name="Smith C.H."/>
        </authorList>
    </citation>
    <scope>NUCLEOTIDE SEQUENCE</scope>
    <source>
        <strain evidence="2">CHS0354</strain>
        <tissue evidence="2">Mantle</tissue>
    </source>
</reference>
<protein>
    <submittedName>
        <fullName evidence="2">Uncharacterized protein</fullName>
    </submittedName>
</protein>
<name>A0AAE0SLP8_9BIVA</name>
<feature type="compositionally biased region" description="Basic and acidic residues" evidence="1">
    <location>
        <begin position="28"/>
        <end position="47"/>
    </location>
</feature>
<keyword evidence="3" id="KW-1185">Reference proteome</keyword>
<evidence type="ECO:0000313" key="2">
    <source>
        <dbReference type="EMBL" id="KAK3594261.1"/>
    </source>
</evidence>
<dbReference type="AlphaFoldDB" id="A0AAE0SLP8"/>
<reference evidence="2" key="2">
    <citation type="journal article" date="2021" name="Genome Biol. Evol.">
        <title>Developing a high-quality reference genome for a parasitic bivalve with doubly uniparental inheritance (Bivalvia: Unionida).</title>
        <authorList>
            <person name="Smith C.H."/>
        </authorList>
    </citation>
    <scope>NUCLEOTIDE SEQUENCE</scope>
    <source>
        <strain evidence="2">CHS0354</strain>
        <tissue evidence="2">Mantle</tissue>
    </source>
</reference>
<feature type="non-terminal residue" evidence="2">
    <location>
        <position position="67"/>
    </location>
</feature>
<sequence>MSSPRVFLKPPSPPCPQATLELPPPSKVVERLPHTEVVERPSQKKSEEEEYWPSDTSSGSGLTTHGS</sequence>
<dbReference type="Proteomes" id="UP001195483">
    <property type="component" value="Unassembled WGS sequence"/>
</dbReference>
<comment type="caution">
    <text evidence="2">The sequence shown here is derived from an EMBL/GenBank/DDBJ whole genome shotgun (WGS) entry which is preliminary data.</text>
</comment>
<organism evidence="2 3">
    <name type="scientific">Potamilus streckersoni</name>
    <dbReference type="NCBI Taxonomy" id="2493646"/>
    <lineage>
        <taxon>Eukaryota</taxon>
        <taxon>Metazoa</taxon>
        <taxon>Spiralia</taxon>
        <taxon>Lophotrochozoa</taxon>
        <taxon>Mollusca</taxon>
        <taxon>Bivalvia</taxon>
        <taxon>Autobranchia</taxon>
        <taxon>Heteroconchia</taxon>
        <taxon>Palaeoheterodonta</taxon>
        <taxon>Unionida</taxon>
        <taxon>Unionoidea</taxon>
        <taxon>Unionidae</taxon>
        <taxon>Ambleminae</taxon>
        <taxon>Lampsilini</taxon>
        <taxon>Potamilus</taxon>
    </lineage>
</organism>
<proteinExistence type="predicted"/>
<feature type="compositionally biased region" description="Low complexity" evidence="1">
    <location>
        <begin position="54"/>
        <end position="67"/>
    </location>
</feature>
<gene>
    <name evidence="2" type="ORF">CHS0354_020443</name>
</gene>